<dbReference type="CDD" id="cd03316">
    <property type="entry name" value="MR_like"/>
    <property type="match status" value="1"/>
</dbReference>
<evidence type="ECO:0000313" key="5">
    <source>
        <dbReference type="EMBL" id="PJR13408.1"/>
    </source>
</evidence>
<dbReference type="EMBL" id="NJGD01000010">
    <property type="protein sequence ID" value="PJR13408.1"/>
    <property type="molecule type" value="Genomic_DNA"/>
</dbReference>
<protein>
    <recommendedName>
        <fullName evidence="4">Mandelate racemase/muconate lactonizing enzyme C-terminal domain-containing protein</fullName>
    </recommendedName>
</protein>
<name>A0A2J0YYQ3_RHIML</name>
<dbReference type="RefSeq" id="WP_100673385.1">
    <property type="nucleotide sequence ID" value="NZ_NJGD01000010.1"/>
</dbReference>
<dbReference type="Gene3D" id="3.30.390.10">
    <property type="entry name" value="Enolase-like, N-terminal domain"/>
    <property type="match status" value="1"/>
</dbReference>
<dbReference type="AlphaFoldDB" id="A0A2J0YYQ3"/>
<dbReference type="InterPro" id="IPR036849">
    <property type="entry name" value="Enolase-like_C_sf"/>
</dbReference>
<keyword evidence="3" id="KW-0460">Magnesium</keyword>
<dbReference type="InterPro" id="IPR013341">
    <property type="entry name" value="Mandelate_racemase_N_dom"/>
</dbReference>
<dbReference type="InterPro" id="IPR013342">
    <property type="entry name" value="Mandelate_racemase_C"/>
</dbReference>
<accession>A0A2J0YYQ3</accession>
<feature type="domain" description="Mandelate racemase/muconate lactonizing enzyme C-terminal" evidence="4">
    <location>
        <begin position="142"/>
        <end position="245"/>
    </location>
</feature>
<dbReference type="SMART" id="SM00922">
    <property type="entry name" value="MR_MLE"/>
    <property type="match status" value="1"/>
</dbReference>
<dbReference type="GO" id="GO:0000287">
    <property type="term" value="F:magnesium ion binding"/>
    <property type="evidence" value="ECO:0007669"/>
    <property type="project" value="TreeGrafter"/>
</dbReference>
<dbReference type="SFLD" id="SFLDS00001">
    <property type="entry name" value="Enolase"/>
    <property type="match status" value="1"/>
</dbReference>
<sequence>MGRASVIKSVEAFQIAWNADDPPGRRSAIVRVTTEEGLVGYGEASPMFGGEHSLQVIRDAATSLIGADVLDHAVIYDRLLHRYVKLGPEGAVTGALAALDIALWDIKGKLSGLPVYKLLGGAWRQEVPFYSSIGGNANRSVDEAVRVVERRWRAEQPAAIKIRWDGDRTRQDFDIPGDIAKAKAVRQLVGDGFPLAFDANNQYSVGGAIRVGRALEELGYVWFEEPVQHYDVRAMGEVAQRLDITVSAAEQTYTTQALVDIINAGVRMVQPDIVKMGGITGLMQCAAIAYAHGVELVPHQTQPTIGHTANLHVLATIMHLTKPAEFADPDTRMHPAFRNPPKPVDGKFAIPIGPGLGLEVIDEELEARRVV</sequence>
<dbReference type="Gene3D" id="3.20.20.120">
    <property type="entry name" value="Enolase-like C-terminal domain"/>
    <property type="match status" value="1"/>
</dbReference>
<evidence type="ECO:0000256" key="3">
    <source>
        <dbReference type="ARBA" id="ARBA00022842"/>
    </source>
</evidence>
<dbReference type="Pfam" id="PF13378">
    <property type="entry name" value="MR_MLE_C"/>
    <property type="match status" value="1"/>
</dbReference>
<dbReference type="InterPro" id="IPR029017">
    <property type="entry name" value="Enolase-like_N"/>
</dbReference>
<gene>
    <name evidence="5" type="ORF">CEJ86_21940</name>
</gene>
<dbReference type="PROSITE" id="PS00908">
    <property type="entry name" value="MR_MLE_1"/>
    <property type="match status" value="1"/>
</dbReference>
<dbReference type="GO" id="GO:0016836">
    <property type="term" value="F:hydro-lyase activity"/>
    <property type="evidence" value="ECO:0007669"/>
    <property type="project" value="TreeGrafter"/>
</dbReference>
<organism evidence="5 6">
    <name type="scientific">Rhizobium meliloti</name>
    <name type="common">Ensifer meliloti</name>
    <name type="synonym">Sinorhizobium meliloti</name>
    <dbReference type="NCBI Taxonomy" id="382"/>
    <lineage>
        <taxon>Bacteria</taxon>
        <taxon>Pseudomonadati</taxon>
        <taxon>Pseudomonadota</taxon>
        <taxon>Alphaproteobacteria</taxon>
        <taxon>Hyphomicrobiales</taxon>
        <taxon>Rhizobiaceae</taxon>
        <taxon>Sinorhizobium/Ensifer group</taxon>
        <taxon>Sinorhizobium</taxon>
    </lineage>
</organism>
<dbReference type="Pfam" id="PF02746">
    <property type="entry name" value="MR_MLE_N"/>
    <property type="match status" value="1"/>
</dbReference>
<dbReference type="InterPro" id="IPR029065">
    <property type="entry name" value="Enolase_C-like"/>
</dbReference>
<dbReference type="SFLD" id="SFLDG00179">
    <property type="entry name" value="mandelate_racemase"/>
    <property type="match status" value="1"/>
</dbReference>
<reference evidence="5 6" key="1">
    <citation type="submission" date="2017-06" db="EMBL/GenBank/DDBJ databases">
        <title>Ensifer strains isolated from leguminous trees and herbs display diverse denitrification phenotypes with some acting as strong N2O sinks.</title>
        <authorList>
            <person name="Woliy K."/>
            <person name="Mania D."/>
            <person name="Bakken L.R."/>
            <person name="Frostegard A."/>
        </authorList>
    </citation>
    <scope>NUCLEOTIDE SEQUENCE [LARGE SCALE GENOMIC DNA]</scope>
    <source>
        <strain evidence="5 6">AC50a</strain>
    </source>
</reference>
<comment type="cofactor">
    <cofactor evidence="1">
        <name>Mg(2+)</name>
        <dbReference type="ChEBI" id="CHEBI:18420"/>
    </cofactor>
</comment>
<evidence type="ECO:0000256" key="1">
    <source>
        <dbReference type="ARBA" id="ARBA00001946"/>
    </source>
</evidence>
<dbReference type="GO" id="GO:0016052">
    <property type="term" value="P:carbohydrate catabolic process"/>
    <property type="evidence" value="ECO:0007669"/>
    <property type="project" value="TreeGrafter"/>
</dbReference>
<dbReference type="PANTHER" id="PTHR13794:SF58">
    <property type="entry name" value="MITOCHONDRIAL ENOLASE SUPERFAMILY MEMBER 1"/>
    <property type="match status" value="1"/>
</dbReference>
<dbReference type="SUPFAM" id="SSF51604">
    <property type="entry name" value="Enolase C-terminal domain-like"/>
    <property type="match status" value="1"/>
</dbReference>
<dbReference type="InterPro" id="IPR018110">
    <property type="entry name" value="Mandel_Rmase/mucon_lact_enz_CS"/>
</dbReference>
<dbReference type="SUPFAM" id="SSF54826">
    <property type="entry name" value="Enolase N-terminal domain-like"/>
    <property type="match status" value="1"/>
</dbReference>
<dbReference type="PANTHER" id="PTHR13794">
    <property type="entry name" value="ENOLASE SUPERFAMILY, MANDELATE RACEMASE"/>
    <property type="match status" value="1"/>
</dbReference>
<proteinExistence type="predicted"/>
<keyword evidence="2" id="KW-0479">Metal-binding</keyword>
<comment type="caution">
    <text evidence="5">The sequence shown here is derived from an EMBL/GenBank/DDBJ whole genome shotgun (WGS) entry which is preliminary data.</text>
</comment>
<dbReference type="GO" id="GO:0009063">
    <property type="term" value="P:amino acid catabolic process"/>
    <property type="evidence" value="ECO:0007669"/>
    <property type="project" value="InterPro"/>
</dbReference>
<evidence type="ECO:0000313" key="6">
    <source>
        <dbReference type="Proteomes" id="UP000231987"/>
    </source>
</evidence>
<evidence type="ECO:0000259" key="4">
    <source>
        <dbReference type="SMART" id="SM00922"/>
    </source>
</evidence>
<dbReference type="Proteomes" id="UP000231987">
    <property type="component" value="Unassembled WGS sequence"/>
</dbReference>
<dbReference type="InterPro" id="IPR046945">
    <property type="entry name" value="RHMD-like"/>
</dbReference>
<evidence type="ECO:0000256" key="2">
    <source>
        <dbReference type="ARBA" id="ARBA00022723"/>
    </source>
</evidence>